<feature type="region of interest" description="Disordered" evidence="1">
    <location>
        <begin position="1"/>
        <end position="32"/>
    </location>
</feature>
<reference evidence="4" key="1">
    <citation type="submission" date="2018-06" db="EMBL/GenBank/DDBJ databases">
        <authorList>
            <person name="Cea G.-C."/>
            <person name="William W."/>
        </authorList>
    </citation>
    <scope>NUCLEOTIDE SEQUENCE [LARGE SCALE GENOMIC DNA]</scope>
    <source>
        <strain evidence="4">DB21MT-2</strain>
    </source>
</reference>
<dbReference type="CDD" id="cd00009">
    <property type="entry name" value="AAA"/>
    <property type="match status" value="1"/>
</dbReference>
<dbReference type="AlphaFoldDB" id="A0A330M762"/>
<organism evidence="3 4">
    <name type="scientific">Shewanella benthica</name>
    <dbReference type="NCBI Taxonomy" id="43661"/>
    <lineage>
        <taxon>Bacteria</taxon>
        <taxon>Pseudomonadati</taxon>
        <taxon>Pseudomonadota</taxon>
        <taxon>Gammaproteobacteria</taxon>
        <taxon>Alteromonadales</taxon>
        <taxon>Shewanellaceae</taxon>
        <taxon>Shewanella</taxon>
    </lineage>
</organism>
<dbReference type="Gene3D" id="3.40.50.300">
    <property type="entry name" value="P-loop containing nucleotide triphosphate hydrolases"/>
    <property type="match status" value="1"/>
</dbReference>
<evidence type="ECO:0000256" key="1">
    <source>
        <dbReference type="SAM" id="MobiDB-lite"/>
    </source>
</evidence>
<dbReference type="Proteomes" id="UP000250123">
    <property type="component" value="Chromosome SHEWBE"/>
</dbReference>
<accession>A0A330M762</accession>
<dbReference type="InterPro" id="IPR003593">
    <property type="entry name" value="AAA+_ATPase"/>
</dbReference>
<feature type="compositionally biased region" description="Polar residues" evidence="1">
    <location>
        <begin position="1"/>
        <end position="22"/>
    </location>
</feature>
<dbReference type="EMBL" id="LS483452">
    <property type="protein sequence ID" value="SQH76820.1"/>
    <property type="molecule type" value="Genomic_DNA"/>
</dbReference>
<evidence type="ECO:0000313" key="3">
    <source>
        <dbReference type="EMBL" id="SQH76820.1"/>
    </source>
</evidence>
<gene>
    <name evidence="3" type="ORF">SHEWBE_2857</name>
</gene>
<dbReference type="OrthoDB" id="9783370at2"/>
<protein>
    <recommendedName>
        <fullName evidence="2">AAA+ ATPase domain-containing protein</fullName>
    </recommendedName>
</protein>
<feature type="domain" description="AAA+ ATPase" evidence="2">
    <location>
        <begin position="170"/>
        <end position="361"/>
    </location>
</feature>
<evidence type="ECO:0000259" key="2">
    <source>
        <dbReference type="SMART" id="SM00382"/>
    </source>
</evidence>
<dbReference type="InterPro" id="IPR027417">
    <property type="entry name" value="P-loop_NTPase"/>
</dbReference>
<dbReference type="RefSeq" id="WP_112352900.1">
    <property type="nucleotide sequence ID" value="NZ_LS483452.1"/>
</dbReference>
<dbReference type="SUPFAM" id="SSF52540">
    <property type="entry name" value="P-loop containing nucleoside triphosphate hydrolases"/>
    <property type="match status" value="1"/>
</dbReference>
<name>A0A330M762_9GAMM</name>
<proteinExistence type="predicted"/>
<dbReference type="KEGG" id="sbk:SHEWBE_2857"/>
<dbReference type="SMART" id="SM00382">
    <property type="entry name" value="AAA"/>
    <property type="match status" value="1"/>
</dbReference>
<sequence>MLRLSTDSSSANSNRPNINQEASELAPRPTSIQDTGIQESVLLELMLKHLLSGGVLTKSQLVKKMGITGGIIQALFDKAKGLAWVENRQSTADGQMRYALSESGDRYAKQASMKSGYRGLVPVPLAQYSTICRMQSSRRNPITFKMLQNALKALVLPNDLLHKIGPALNSSRPILIYGPPGTGKSYLCRNLNATLGDTVLIPYAIAVGTEVIQVYDPQLHHAVDNAIELDQLDLVKGHDPRWIECKRPLRITGGELTAEMLEVQFDSHSRTYMAPIQLKANNGILLLDDLGRQRISAKQLFNRWIIPMEERRDFLSMQSGEHFEIPFELILLFSTNLNPKELVDDAFLRRLGYKIHFDALDEPLYRKIWFQVCEEQRLSCSEEMYQHLVNDYHHLLEKPLIPCYPRDLLGIMADQISFMELKPVVTKALIAEAWSIYFVQG</sequence>
<evidence type="ECO:0000313" key="4">
    <source>
        <dbReference type="Proteomes" id="UP000250123"/>
    </source>
</evidence>